<evidence type="ECO:0000256" key="4">
    <source>
        <dbReference type="ARBA" id="ARBA00011233"/>
    </source>
</evidence>
<evidence type="ECO:0000256" key="8">
    <source>
        <dbReference type="ARBA" id="ARBA00023277"/>
    </source>
</evidence>
<protein>
    <recommendedName>
        <fullName evidence="5">2-dehydro-3-deoxy-phosphogluconate aldolase</fullName>
        <ecNumber evidence="5">4.1.2.14</ecNumber>
    </recommendedName>
</protein>
<evidence type="ECO:0000313" key="9">
    <source>
        <dbReference type="EMBL" id="NEG69497.1"/>
    </source>
</evidence>
<dbReference type="CDD" id="cd00452">
    <property type="entry name" value="KDPG_aldolase"/>
    <property type="match status" value="1"/>
</dbReference>
<evidence type="ECO:0000256" key="3">
    <source>
        <dbReference type="ARBA" id="ARBA00006906"/>
    </source>
</evidence>
<dbReference type="SUPFAM" id="SSF51569">
    <property type="entry name" value="Aldolase"/>
    <property type="match status" value="1"/>
</dbReference>
<dbReference type="InterPro" id="IPR000887">
    <property type="entry name" value="Aldlse_KDPG_KHG"/>
</dbReference>
<comment type="similarity">
    <text evidence="3">Belongs to the KHG/KDPG aldolase family.</text>
</comment>
<evidence type="ECO:0000256" key="7">
    <source>
        <dbReference type="ARBA" id="ARBA00023270"/>
    </source>
</evidence>
<dbReference type="NCBIfam" id="TIGR01182">
    <property type="entry name" value="eda"/>
    <property type="match status" value="1"/>
</dbReference>
<proteinExistence type="inferred from homology"/>
<keyword evidence="7" id="KW-0704">Schiff base</keyword>
<evidence type="ECO:0000256" key="2">
    <source>
        <dbReference type="ARBA" id="ARBA00004736"/>
    </source>
</evidence>
<evidence type="ECO:0000256" key="5">
    <source>
        <dbReference type="ARBA" id="ARBA00013063"/>
    </source>
</evidence>
<keyword evidence="10" id="KW-1185">Reference proteome</keyword>
<dbReference type="EMBL" id="VYSG01000001">
    <property type="protein sequence ID" value="NEG69497.1"/>
    <property type="molecule type" value="Genomic_DNA"/>
</dbReference>
<comment type="caution">
    <text evidence="9">The sequence shown here is derived from an EMBL/GenBank/DDBJ whole genome shotgun (WGS) entry which is preliminary data.</text>
</comment>
<accession>A0A6I5MYY8</accession>
<dbReference type="Proteomes" id="UP000469292">
    <property type="component" value="Unassembled WGS sequence"/>
</dbReference>
<dbReference type="GO" id="GO:0008675">
    <property type="term" value="F:2-dehydro-3-deoxy-phosphogluconate aldolase activity"/>
    <property type="evidence" value="ECO:0007669"/>
    <property type="project" value="UniProtKB-EC"/>
</dbReference>
<dbReference type="RefSeq" id="WP_163227055.1">
    <property type="nucleotide sequence ID" value="NZ_VYSG01000001.1"/>
</dbReference>
<comment type="catalytic activity">
    <reaction evidence="1">
        <text>2-dehydro-3-deoxy-6-phospho-D-gluconate = D-glyceraldehyde 3-phosphate + pyruvate</text>
        <dbReference type="Rhea" id="RHEA:17089"/>
        <dbReference type="ChEBI" id="CHEBI:15361"/>
        <dbReference type="ChEBI" id="CHEBI:57569"/>
        <dbReference type="ChEBI" id="CHEBI:59776"/>
        <dbReference type="EC" id="4.1.2.14"/>
    </reaction>
</comment>
<dbReference type="AlphaFoldDB" id="A0A6I5MYY8"/>
<organism evidence="9 10">
    <name type="scientific">Bifidobacterium choloepi</name>
    <dbReference type="NCBI Taxonomy" id="2614131"/>
    <lineage>
        <taxon>Bacteria</taxon>
        <taxon>Bacillati</taxon>
        <taxon>Actinomycetota</taxon>
        <taxon>Actinomycetes</taxon>
        <taxon>Bifidobacteriales</taxon>
        <taxon>Bifidobacteriaceae</taxon>
        <taxon>Bifidobacterium</taxon>
    </lineage>
</organism>
<dbReference type="InterPro" id="IPR013785">
    <property type="entry name" value="Aldolase_TIM"/>
</dbReference>
<keyword evidence="8" id="KW-0119">Carbohydrate metabolism</keyword>
<name>A0A6I5MYY8_9BIFI</name>
<gene>
    <name evidence="9" type="primary">eda</name>
    <name evidence="9" type="ORF">F6S87_02430</name>
</gene>
<dbReference type="PANTHER" id="PTHR30246">
    <property type="entry name" value="2-KETO-3-DEOXY-6-PHOSPHOGLUCONATE ALDOLASE"/>
    <property type="match status" value="1"/>
</dbReference>
<comment type="subunit">
    <text evidence="4">Homotrimer.</text>
</comment>
<evidence type="ECO:0000256" key="1">
    <source>
        <dbReference type="ARBA" id="ARBA00000654"/>
    </source>
</evidence>
<dbReference type="PANTHER" id="PTHR30246:SF1">
    <property type="entry name" value="2-DEHYDRO-3-DEOXY-6-PHOSPHOGALACTONATE ALDOLASE-RELATED"/>
    <property type="match status" value="1"/>
</dbReference>
<dbReference type="EC" id="4.1.2.14" evidence="5"/>
<evidence type="ECO:0000256" key="6">
    <source>
        <dbReference type="ARBA" id="ARBA00023239"/>
    </source>
</evidence>
<sequence>MNSFANATELTNYLGSLGVVPLVTLNSVEEAVPLAHALERGGLPVAEVTFRSACAVEGMRRIHEEVPGVTLLAGTVHTVDQAREAIEAGCAGLVTPSFDEAVVDWAIDHHVPIVPGTACPSDVERAYDHGLRYVKFFPAEAYGGVKTLKALGGPFADMKFLPTGGVNERNAADYAALKNVFAIGGSFPVPAAAQHAGDWDAIAEACRRARQIASTTMTIAA</sequence>
<dbReference type="PROSITE" id="PS00160">
    <property type="entry name" value="ALDOLASE_KDPG_KHG_2"/>
    <property type="match status" value="1"/>
</dbReference>
<reference evidence="9 10" key="1">
    <citation type="submission" date="2019-09" db="EMBL/GenBank/DDBJ databases">
        <title>Phylogenetic characterization of a novel taxon of the genus Bifidobacterium: Bifidobacterium choloepi sp. nov.</title>
        <authorList>
            <person name="Modesto M."/>
            <person name="Satti M."/>
        </authorList>
    </citation>
    <scope>NUCLEOTIDE SEQUENCE [LARGE SCALE GENOMIC DNA]</scope>
    <source>
        <strain evidence="9 10">BRDM6</strain>
    </source>
</reference>
<comment type="pathway">
    <text evidence="2">Carbohydrate acid metabolism; 2-dehydro-3-deoxy-D-gluconate degradation; D-glyceraldehyde 3-phosphate and pyruvate from 2-dehydro-3-deoxy-D-gluconate: step 2/2.</text>
</comment>
<dbReference type="Pfam" id="PF01081">
    <property type="entry name" value="Aldolase"/>
    <property type="match status" value="1"/>
</dbReference>
<dbReference type="Gene3D" id="3.20.20.70">
    <property type="entry name" value="Aldolase class I"/>
    <property type="match status" value="1"/>
</dbReference>
<keyword evidence="6 9" id="KW-0456">Lyase</keyword>
<dbReference type="InterPro" id="IPR031338">
    <property type="entry name" value="KDPG/KHG_AS_2"/>
</dbReference>
<evidence type="ECO:0000313" key="10">
    <source>
        <dbReference type="Proteomes" id="UP000469292"/>
    </source>
</evidence>
<dbReference type="PROSITE" id="PS00159">
    <property type="entry name" value="ALDOLASE_KDPG_KHG_1"/>
    <property type="match status" value="1"/>
</dbReference>
<dbReference type="InterPro" id="IPR031337">
    <property type="entry name" value="KDPG/KHG_AS_1"/>
</dbReference>